<dbReference type="Gene3D" id="6.10.130.30">
    <property type="match status" value="1"/>
</dbReference>
<organism evidence="7 8">
    <name type="scientific">Trifolium subterraneum</name>
    <name type="common">Subterranean clover</name>
    <dbReference type="NCBI Taxonomy" id="3900"/>
    <lineage>
        <taxon>Eukaryota</taxon>
        <taxon>Viridiplantae</taxon>
        <taxon>Streptophyta</taxon>
        <taxon>Embryophyta</taxon>
        <taxon>Tracheophyta</taxon>
        <taxon>Spermatophyta</taxon>
        <taxon>Magnoliopsida</taxon>
        <taxon>eudicotyledons</taxon>
        <taxon>Gunneridae</taxon>
        <taxon>Pentapetalae</taxon>
        <taxon>rosids</taxon>
        <taxon>fabids</taxon>
        <taxon>Fabales</taxon>
        <taxon>Fabaceae</taxon>
        <taxon>Papilionoideae</taxon>
        <taxon>50 kb inversion clade</taxon>
        <taxon>NPAAA clade</taxon>
        <taxon>Hologalegina</taxon>
        <taxon>IRL clade</taxon>
        <taxon>Trifolieae</taxon>
        <taxon>Trifolium</taxon>
    </lineage>
</organism>
<dbReference type="GO" id="GO:0006281">
    <property type="term" value="P:DNA repair"/>
    <property type="evidence" value="ECO:0007669"/>
    <property type="project" value="UniProtKB-KW"/>
</dbReference>
<keyword evidence="3" id="KW-0227">DNA damage</keyword>
<evidence type="ECO:0000313" key="7">
    <source>
        <dbReference type="EMBL" id="GAU45513.1"/>
    </source>
</evidence>
<evidence type="ECO:0000256" key="3">
    <source>
        <dbReference type="ARBA" id="ARBA00022763"/>
    </source>
</evidence>
<evidence type="ECO:0000313" key="8">
    <source>
        <dbReference type="Proteomes" id="UP000242715"/>
    </source>
</evidence>
<dbReference type="AlphaFoldDB" id="A0A2Z6NTL8"/>
<accession>A0A2Z6NTL8</accession>
<evidence type="ECO:0000256" key="4">
    <source>
        <dbReference type="ARBA" id="ARBA00023125"/>
    </source>
</evidence>
<evidence type="ECO:0000256" key="1">
    <source>
        <dbReference type="ARBA" id="ARBA00004123"/>
    </source>
</evidence>
<dbReference type="GO" id="GO:0003677">
    <property type="term" value="F:DNA binding"/>
    <property type="evidence" value="ECO:0007669"/>
    <property type="project" value="UniProtKB-KW"/>
</dbReference>
<dbReference type="EMBL" id="DF974129">
    <property type="protein sequence ID" value="GAU45513.1"/>
    <property type="molecule type" value="Genomic_DNA"/>
</dbReference>
<evidence type="ECO:0000256" key="5">
    <source>
        <dbReference type="ARBA" id="ARBA00023204"/>
    </source>
</evidence>
<keyword evidence="4" id="KW-0238">DNA-binding</keyword>
<dbReference type="Pfam" id="PF09415">
    <property type="entry name" value="CENP-X"/>
    <property type="match status" value="1"/>
</dbReference>
<dbReference type="PANTHER" id="PTHR28680">
    <property type="entry name" value="CENTROMERE PROTEIN X"/>
    <property type="match status" value="1"/>
</dbReference>
<gene>
    <name evidence="7" type="ORF">TSUD_186700</name>
</gene>
<sequence>MEEATFDSDLIHSIMKRIWTLRTLERENVATNDALDSELQGGAGSSKKNRTTSGIYVIITLLTDFLFGGDYVIMSHYSCLGIANRLLTRTPLSRFSHAANASALKLTCELLRVFVTEAIQRAIAIAETEGDGQIEATHLESILPQLLLDF</sequence>
<dbReference type="Proteomes" id="UP000242715">
    <property type="component" value="Unassembled WGS sequence"/>
</dbReference>
<comment type="subcellular location">
    <subcellularLocation>
        <location evidence="1">Nucleus</location>
    </subcellularLocation>
</comment>
<reference evidence="8" key="1">
    <citation type="journal article" date="2017" name="Front. Plant Sci.">
        <title>Climate Clever Clovers: New Paradigm to Reduce the Environmental Footprint of Ruminants by Breeding Low Methanogenic Forages Utilizing Haplotype Variation.</title>
        <authorList>
            <person name="Kaur P."/>
            <person name="Appels R."/>
            <person name="Bayer P.E."/>
            <person name="Keeble-Gagnere G."/>
            <person name="Wang J."/>
            <person name="Hirakawa H."/>
            <person name="Shirasawa K."/>
            <person name="Vercoe P."/>
            <person name="Stefanova K."/>
            <person name="Durmic Z."/>
            <person name="Nichols P."/>
            <person name="Revell C."/>
            <person name="Isobe S.N."/>
            <person name="Edwards D."/>
            <person name="Erskine W."/>
        </authorList>
    </citation>
    <scope>NUCLEOTIDE SEQUENCE [LARGE SCALE GENOMIC DNA]</scope>
    <source>
        <strain evidence="8">cv. Daliak</strain>
    </source>
</reference>
<keyword evidence="5" id="KW-0234">DNA repair</keyword>
<proteinExistence type="inferred from homology"/>
<evidence type="ECO:0008006" key="9">
    <source>
        <dbReference type="Google" id="ProtNLM"/>
    </source>
</evidence>
<keyword evidence="6" id="KW-0539">Nucleus</keyword>
<evidence type="ECO:0000256" key="6">
    <source>
        <dbReference type="ARBA" id="ARBA00023242"/>
    </source>
</evidence>
<keyword evidence="8" id="KW-1185">Reference proteome</keyword>
<dbReference type="InterPro" id="IPR018552">
    <property type="entry name" value="CENP-X"/>
</dbReference>
<dbReference type="GO" id="GO:0071821">
    <property type="term" value="C:FANCM-MHF complex"/>
    <property type="evidence" value="ECO:0007669"/>
    <property type="project" value="TreeGrafter"/>
</dbReference>
<dbReference type="OrthoDB" id="2500381at2759"/>
<protein>
    <recommendedName>
        <fullName evidence="9">Centromere protein X</fullName>
    </recommendedName>
</protein>
<dbReference type="GO" id="GO:0031297">
    <property type="term" value="P:replication fork processing"/>
    <property type="evidence" value="ECO:0007669"/>
    <property type="project" value="TreeGrafter"/>
</dbReference>
<evidence type="ECO:0000256" key="2">
    <source>
        <dbReference type="ARBA" id="ARBA00009359"/>
    </source>
</evidence>
<dbReference type="PANTHER" id="PTHR28680:SF1">
    <property type="entry name" value="CENTROMERE PROTEIN X"/>
    <property type="match status" value="1"/>
</dbReference>
<dbReference type="GO" id="GO:0000712">
    <property type="term" value="P:resolution of meiotic recombination intermediates"/>
    <property type="evidence" value="ECO:0007669"/>
    <property type="project" value="TreeGrafter"/>
</dbReference>
<name>A0A2Z6NTL8_TRISU</name>
<dbReference type="GO" id="GO:0051382">
    <property type="term" value="P:kinetochore assembly"/>
    <property type="evidence" value="ECO:0007669"/>
    <property type="project" value="InterPro"/>
</dbReference>
<dbReference type="CDD" id="cd22921">
    <property type="entry name" value="HFD_CENP-X"/>
    <property type="match status" value="1"/>
</dbReference>
<comment type="similarity">
    <text evidence="2">Belongs to the CENP-X/MHF2 family.</text>
</comment>